<dbReference type="Proteomes" id="UP000656723">
    <property type="component" value="Unassembled WGS sequence"/>
</dbReference>
<dbReference type="PANTHER" id="PTHR12338:SF5">
    <property type="entry name" value="ANTIGEN 43-RELATED"/>
    <property type="match status" value="1"/>
</dbReference>
<dbReference type="InterPro" id="IPR043990">
    <property type="entry name" value="AC_1"/>
</dbReference>
<proteinExistence type="predicted"/>
<dbReference type="SUPFAM" id="SSF51126">
    <property type="entry name" value="Pectin lyase-like"/>
    <property type="match status" value="1"/>
</dbReference>
<evidence type="ECO:0000313" key="4">
    <source>
        <dbReference type="EMBL" id="MBE0131183.1"/>
    </source>
</evidence>
<dbReference type="Gene3D" id="2.160.20.20">
    <property type="match status" value="1"/>
</dbReference>
<dbReference type="InterPro" id="IPR036709">
    <property type="entry name" value="Autotransporte_beta_dom_sf"/>
</dbReference>
<dbReference type="PROSITE" id="PS51208">
    <property type="entry name" value="AUTOTRANSPORTER"/>
    <property type="match status" value="1"/>
</dbReference>
<dbReference type="RefSeq" id="WP_192479450.1">
    <property type="nucleotide sequence ID" value="NZ_VKME01000031.1"/>
</dbReference>
<dbReference type="Pfam" id="PF03797">
    <property type="entry name" value="Autotransporter"/>
    <property type="match status" value="1"/>
</dbReference>
<feature type="non-terminal residue" evidence="4">
    <location>
        <position position="993"/>
    </location>
</feature>
<sequence>MSTSFKPNKIALFVSAILSSAVFTAAAGADSVTISNSTASDNRTVNLATGSDVSYINVSVSDGLVKMGDNTTITSAGAYPDDSLFYNPGYFVKATAGTVDLGKNFTINYMFDYLTNGNYRGNAIYLSGTGVLKAENLTINEEQTHVDDSDLVSAISLIGSARADLKGTTTIKTGNIETSGDAIINAENVNISYIDTDPLSRRGHHASLQLDGKESNFTGNVNIKAVNATNGYLEGIDITGNEATFSGKTTLDMDNAIGSIRGIELLDTIYHFVGRGDDDIPEYLTNNVKFNELNIKAISHGSAADHQSVSGLVSYSQKGTTDLSVNNLTIDVSGNYTATGIQLGNSDVLGSAKYRIGDARVKVSGGNAATLTGYSSSSATGATTDTDINNLTVQSEGGKTVYLLSQYGSNDRFKGNVTLGSQLSYDSVADTLYSIYGSSSGGSGSTNIVNNNKLVAFGKMYSREGHAINIVSGDNSYIYGDTATESTGTINLALNGSNSKWDMVGDSNITNLTLNGSTLTFMPPATETRKLVRDADTFKTLTVDGDFRGTNGNLVMNTQLGDDASPTDRLIVAGNTSGTTNVKVLNAGGAGGVTTDGIELISVGGNSDGVFTQSGRIVAGAYDYTLQRGEGPNEKNWYLSSALSPEPPEEPVVPVSPVSPTDPVGPVVPQKPTQPREHAVRPEAGLYGMNLQAANTLFNTRLQDRLGETHYVDALTGEDAVTSMWLRNVGGHTRQKDSSGQLDMQANRYVMQLGGDLAQWSSDNADRYHLGLMAGYANQKARAENQRNGNRADSRVSGYSVGLYGTWLQDNATHEGAYVDTWAQYSWFDNTVSGRGVESEEYDSKGFTASVESGYTWKLAELSERNALYIQPKAQVTWMGVKADEHKEVNGTRVEGNGDGNIQTRVGVRLFGKGHNKLDDGKDRTFQPFVEANWIHNTKDFGVAMNGENVNLKGTRNIGELKAGVEGQLTKNVALWGNIGQQIGDKGYSDTSP</sequence>
<feature type="compositionally biased region" description="Low complexity" evidence="1">
    <location>
        <begin position="652"/>
        <end position="668"/>
    </location>
</feature>
<feature type="domain" description="Autotransporter" evidence="3">
    <location>
        <begin position="717"/>
        <end position="993"/>
    </location>
</feature>
<reference evidence="4" key="1">
    <citation type="submission" date="2019-07" db="EMBL/GenBank/DDBJ databases">
        <title>KPC-2 carbapenem resistent Enterobacterales isolates from Germany.</title>
        <authorList>
            <person name="Yao Y."/>
            <person name="Falgenhauer L."/>
            <person name="Imirzalioglu C."/>
            <person name="Chakraborty T."/>
        </authorList>
    </citation>
    <scope>NUCLEOTIDE SEQUENCE</scope>
    <source>
        <strain evidence="4">CA13304</strain>
    </source>
</reference>
<organism evidence="4 5">
    <name type="scientific">Citrobacter amalonaticus</name>
    <dbReference type="NCBI Taxonomy" id="35703"/>
    <lineage>
        <taxon>Bacteria</taxon>
        <taxon>Pseudomonadati</taxon>
        <taxon>Pseudomonadota</taxon>
        <taxon>Gammaproteobacteria</taxon>
        <taxon>Enterobacterales</taxon>
        <taxon>Enterobacteriaceae</taxon>
        <taxon>Citrobacter</taxon>
    </lineage>
</organism>
<protein>
    <submittedName>
        <fullName evidence="4">Autotransporter outer membrane beta-barrel domain-containing protein</fullName>
    </submittedName>
</protein>
<name>A0A8I0MQN2_CITAM</name>
<evidence type="ECO:0000256" key="2">
    <source>
        <dbReference type="SAM" id="SignalP"/>
    </source>
</evidence>
<evidence type="ECO:0000313" key="5">
    <source>
        <dbReference type="Proteomes" id="UP000656723"/>
    </source>
</evidence>
<dbReference type="SMART" id="SM00869">
    <property type="entry name" value="Autotransporter"/>
    <property type="match status" value="1"/>
</dbReference>
<dbReference type="AlphaFoldDB" id="A0A8I0MQN2"/>
<dbReference type="InterPro" id="IPR050909">
    <property type="entry name" value="Bact_Autotransporter_VF"/>
</dbReference>
<keyword evidence="2" id="KW-0732">Signal</keyword>
<feature type="region of interest" description="Disordered" evidence="1">
    <location>
        <begin position="643"/>
        <end position="676"/>
    </location>
</feature>
<dbReference type="CDD" id="cd01344">
    <property type="entry name" value="PL2_Passenger_AT"/>
    <property type="match status" value="1"/>
</dbReference>
<comment type="caution">
    <text evidence="4">The sequence shown here is derived from an EMBL/GenBank/DDBJ whole genome shotgun (WGS) entry which is preliminary data.</text>
</comment>
<dbReference type="InterPro" id="IPR012332">
    <property type="entry name" value="Autotransporter_pectin_lyase_C"/>
</dbReference>
<dbReference type="NCBIfam" id="TIGR01414">
    <property type="entry name" value="autotrans_barl"/>
    <property type="match status" value="1"/>
</dbReference>
<dbReference type="SUPFAM" id="SSF103515">
    <property type="entry name" value="Autotransporter"/>
    <property type="match status" value="1"/>
</dbReference>
<dbReference type="Pfam" id="PF18883">
    <property type="entry name" value="AC_1"/>
    <property type="match status" value="1"/>
</dbReference>
<dbReference type="InterPro" id="IPR006315">
    <property type="entry name" value="OM_autotransptr_brl_dom"/>
</dbReference>
<dbReference type="EMBL" id="VKME01000031">
    <property type="protein sequence ID" value="MBE0131183.1"/>
    <property type="molecule type" value="Genomic_DNA"/>
</dbReference>
<feature type="signal peptide" evidence="2">
    <location>
        <begin position="1"/>
        <end position="29"/>
    </location>
</feature>
<accession>A0A8I0MQN2</accession>
<dbReference type="Gene3D" id="2.40.128.130">
    <property type="entry name" value="Autotransporter beta-domain"/>
    <property type="match status" value="1"/>
</dbReference>
<dbReference type="GO" id="GO:0019867">
    <property type="term" value="C:outer membrane"/>
    <property type="evidence" value="ECO:0007669"/>
    <property type="project" value="InterPro"/>
</dbReference>
<dbReference type="InterPro" id="IPR011050">
    <property type="entry name" value="Pectin_lyase_fold/virulence"/>
</dbReference>
<gene>
    <name evidence="4" type="ORF">FOT72_24700</name>
</gene>
<evidence type="ECO:0000259" key="3">
    <source>
        <dbReference type="PROSITE" id="PS51208"/>
    </source>
</evidence>
<dbReference type="PANTHER" id="PTHR12338">
    <property type="entry name" value="AUTOTRANSPORTER"/>
    <property type="match status" value="1"/>
</dbReference>
<feature type="chain" id="PRO_5034157537" evidence="2">
    <location>
        <begin position="30"/>
        <end position="993"/>
    </location>
</feature>
<dbReference type="InterPro" id="IPR005546">
    <property type="entry name" value="Autotransporte_beta"/>
</dbReference>
<evidence type="ECO:0000256" key="1">
    <source>
        <dbReference type="SAM" id="MobiDB-lite"/>
    </source>
</evidence>